<proteinExistence type="predicted"/>
<keyword evidence="3" id="KW-1185">Reference proteome</keyword>
<comment type="caution">
    <text evidence="2">The sequence shown here is derived from an EMBL/GenBank/DDBJ whole genome shotgun (WGS) entry which is preliminary data.</text>
</comment>
<dbReference type="InterPro" id="IPR026960">
    <property type="entry name" value="RVT-Znf"/>
</dbReference>
<feature type="domain" description="Reverse transcriptase zinc-binding" evidence="1">
    <location>
        <begin position="60"/>
        <end position="145"/>
    </location>
</feature>
<reference evidence="2 3" key="1">
    <citation type="journal article" date="2020" name="bioRxiv">
        <title>Sequence and annotation of 42 cannabis genomes reveals extensive copy number variation in cannabinoid synthesis and pathogen resistance genes.</title>
        <authorList>
            <person name="Mckernan K.J."/>
            <person name="Helbert Y."/>
            <person name="Kane L.T."/>
            <person name="Ebling H."/>
            <person name="Zhang L."/>
            <person name="Liu B."/>
            <person name="Eaton Z."/>
            <person name="Mclaughlin S."/>
            <person name="Kingan S."/>
            <person name="Baybayan P."/>
            <person name="Concepcion G."/>
            <person name="Jordan M."/>
            <person name="Riva A."/>
            <person name="Barbazuk W."/>
            <person name="Harkins T."/>
        </authorList>
    </citation>
    <scope>NUCLEOTIDE SEQUENCE [LARGE SCALE GENOMIC DNA]</scope>
    <source>
        <strain evidence="3">cv. Jamaican Lion 4</strain>
        <tissue evidence="2">Leaf</tissue>
    </source>
</reference>
<dbReference type="EMBL" id="JAATIQ010000163">
    <property type="protein sequence ID" value="KAF4375349.1"/>
    <property type="molecule type" value="Genomic_DNA"/>
</dbReference>
<gene>
    <name evidence="2" type="ORF">G4B88_022015</name>
</gene>
<accession>A0A7J6G019</accession>
<evidence type="ECO:0000313" key="3">
    <source>
        <dbReference type="Proteomes" id="UP000583929"/>
    </source>
</evidence>
<evidence type="ECO:0000259" key="1">
    <source>
        <dbReference type="Pfam" id="PF13966"/>
    </source>
</evidence>
<dbReference type="Proteomes" id="UP000583929">
    <property type="component" value="Unassembled WGS sequence"/>
</dbReference>
<organism evidence="2 3">
    <name type="scientific">Cannabis sativa</name>
    <name type="common">Hemp</name>
    <name type="synonym">Marijuana</name>
    <dbReference type="NCBI Taxonomy" id="3483"/>
    <lineage>
        <taxon>Eukaryota</taxon>
        <taxon>Viridiplantae</taxon>
        <taxon>Streptophyta</taxon>
        <taxon>Embryophyta</taxon>
        <taxon>Tracheophyta</taxon>
        <taxon>Spermatophyta</taxon>
        <taxon>Magnoliopsida</taxon>
        <taxon>eudicotyledons</taxon>
        <taxon>Gunneridae</taxon>
        <taxon>Pentapetalae</taxon>
        <taxon>rosids</taxon>
        <taxon>fabids</taxon>
        <taxon>Rosales</taxon>
        <taxon>Cannabaceae</taxon>
        <taxon>Cannabis</taxon>
    </lineage>
</organism>
<name>A0A7J6G019_CANSA</name>
<sequence>MKKEIYVYSKRERNNQVTNPQHMQNTNLMDSSPQNQYDLENHSYSIETYLRFVMQEDGRFSVKAAYHSISKGRQGGVDRLFKTLWKSSLSERVKLFLWKVERDILPCGQRLHCLFENSSFCVLCDGDVDSLEHLFFHCHVAHFCWFRSSWGIRSDLLHFGSPRDIVEWIFFPPFADCVDSNQFSLFAAYLCFYLWKIRNLCYHEVNSCDLRNRDDPPPLVQCDSLSSVDLGLGNRVNIFVDATVRDNVAFYAVLVLDYSGKVLEAFAGKENVVSSLDDEARAILNAISRCLSCGWSGAMIFFQIVKWRWMRFWLGRSLLGGFILVNNGAAHKLAARAASQSFCGFFDQSDVLAVRDFEFITECILKRFDFLMHDWERS</sequence>
<dbReference type="Pfam" id="PF13966">
    <property type="entry name" value="zf-RVT"/>
    <property type="match status" value="1"/>
</dbReference>
<evidence type="ECO:0000313" key="2">
    <source>
        <dbReference type="EMBL" id="KAF4375349.1"/>
    </source>
</evidence>
<protein>
    <recommendedName>
        <fullName evidence="1">Reverse transcriptase zinc-binding domain-containing protein</fullName>
    </recommendedName>
</protein>
<dbReference type="AlphaFoldDB" id="A0A7J6G019"/>